<reference evidence="1 2" key="1">
    <citation type="submission" date="2023-07" db="EMBL/GenBank/DDBJ databases">
        <title>Sorghum-associated microbial communities from plants grown in Nebraska, USA.</title>
        <authorList>
            <person name="Schachtman D."/>
        </authorList>
    </citation>
    <scope>NUCLEOTIDE SEQUENCE [LARGE SCALE GENOMIC DNA]</scope>
    <source>
        <strain evidence="1 2">4129</strain>
    </source>
</reference>
<keyword evidence="2" id="KW-1185">Reference proteome</keyword>
<dbReference type="Pfam" id="PF06835">
    <property type="entry name" value="LptC"/>
    <property type="match status" value="1"/>
</dbReference>
<sequence>MNLPKKHTIITAVTVLAVTLFFGCESNFKEVQKINFSEFIPASDADTVNIKYTDSGRITGVLKSRKMLDYSNVEFPFTEFPKGIDVTLYDKKLKRTFIKSKYAVSYKQTGIIDLQGKVKITSETGQMLETEQLYFDQKNEWFYTERKFKLTDAKGVSNGQGIDFSKDFKIINSQRITGEIEADE</sequence>
<dbReference type="RefSeq" id="WP_310276776.1">
    <property type="nucleotide sequence ID" value="NZ_JAVDWQ010000001.1"/>
</dbReference>
<proteinExistence type="predicted"/>
<dbReference type="Gene3D" id="2.60.450.10">
    <property type="entry name" value="Lipopolysaccharide (LPS) transport protein A like domain"/>
    <property type="match status" value="1"/>
</dbReference>
<dbReference type="EMBL" id="JAVDWQ010000001">
    <property type="protein sequence ID" value="MDR7208304.1"/>
    <property type="molecule type" value="Genomic_DNA"/>
</dbReference>
<name>A0ABU1Y257_9FLAO</name>
<dbReference type="InterPro" id="IPR010664">
    <property type="entry name" value="LipoPS_assembly_LptC-rel"/>
</dbReference>
<evidence type="ECO:0000313" key="1">
    <source>
        <dbReference type="EMBL" id="MDR7208304.1"/>
    </source>
</evidence>
<dbReference type="InterPro" id="IPR026265">
    <property type="entry name" value="LptC"/>
</dbReference>
<dbReference type="Proteomes" id="UP001269081">
    <property type="component" value="Unassembled WGS sequence"/>
</dbReference>
<dbReference type="NCBIfam" id="TIGR04409">
    <property type="entry name" value="LptC_YrbK"/>
    <property type="match status" value="1"/>
</dbReference>
<protein>
    <submittedName>
        <fullName evidence="1">LPS export ABC transporter protein LptC</fullName>
    </submittedName>
</protein>
<accession>A0ABU1Y257</accession>
<organism evidence="1 2">
    <name type="scientific">Flavobacterium piscis</name>
    <dbReference type="NCBI Taxonomy" id="1114874"/>
    <lineage>
        <taxon>Bacteria</taxon>
        <taxon>Pseudomonadati</taxon>
        <taxon>Bacteroidota</taxon>
        <taxon>Flavobacteriia</taxon>
        <taxon>Flavobacteriales</taxon>
        <taxon>Flavobacteriaceae</taxon>
        <taxon>Flavobacterium</taxon>
    </lineage>
</organism>
<evidence type="ECO:0000313" key="2">
    <source>
        <dbReference type="Proteomes" id="UP001269081"/>
    </source>
</evidence>
<gene>
    <name evidence="1" type="ORF">J2W48_000225</name>
</gene>
<comment type="caution">
    <text evidence="1">The sequence shown here is derived from an EMBL/GenBank/DDBJ whole genome shotgun (WGS) entry which is preliminary data.</text>
</comment>
<dbReference type="PROSITE" id="PS51257">
    <property type="entry name" value="PROKAR_LIPOPROTEIN"/>
    <property type="match status" value="1"/>
</dbReference>